<dbReference type="EC" id="4.1.99.22" evidence="2"/>
<evidence type="ECO:0000256" key="8">
    <source>
        <dbReference type="ARBA" id="ARBA00023014"/>
    </source>
</evidence>
<evidence type="ECO:0000256" key="7">
    <source>
        <dbReference type="ARBA" id="ARBA00023004"/>
    </source>
</evidence>
<evidence type="ECO:0000256" key="3">
    <source>
        <dbReference type="ARBA" id="ARBA00022485"/>
    </source>
</evidence>
<feature type="domain" description="Radical SAM core" evidence="13">
    <location>
        <begin position="12"/>
        <end position="244"/>
    </location>
</feature>
<dbReference type="InterPro" id="IPR000385">
    <property type="entry name" value="MoaA_NifB_PqqE_Fe-S-bd_CS"/>
</dbReference>
<keyword evidence="9" id="KW-0342">GTP-binding</keyword>
<dbReference type="InterPro" id="IPR050105">
    <property type="entry name" value="MoCo_biosynth_MoaA/MoaC"/>
</dbReference>
<dbReference type="GO" id="GO:0046872">
    <property type="term" value="F:metal ion binding"/>
    <property type="evidence" value="ECO:0007669"/>
    <property type="project" value="UniProtKB-KW"/>
</dbReference>
<keyword evidence="6" id="KW-0547">Nucleotide-binding</keyword>
<accession>A0A2I2MFT5</accession>
<protein>
    <recommendedName>
        <fullName evidence="2">GTP 3',8-cyclase</fullName>
        <ecNumber evidence="2">4.1.99.22</ecNumber>
    </recommendedName>
</protein>
<keyword evidence="10" id="KW-0501">Molybdenum cofactor biosynthesis</keyword>
<dbReference type="InterPro" id="IPR013785">
    <property type="entry name" value="Aldolase_TIM"/>
</dbReference>
<proteinExistence type="predicted"/>
<dbReference type="AlphaFoldDB" id="A0A2I2MFT5"/>
<dbReference type="SMART" id="SM00729">
    <property type="entry name" value="Elp3"/>
    <property type="match status" value="1"/>
</dbReference>
<dbReference type="UniPathway" id="UPA00344"/>
<dbReference type="InterPro" id="IPR040064">
    <property type="entry name" value="MoaA-like"/>
</dbReference>
<evidence type="ECO:0000256" key="9">
    <source>
        <dbReference type="ARBA" id="ARBA00023134"/>
    </source>
</evidence>
<dbReference type="SFLD" id="SFLDG01386">
    <property type="entry name" value="main_SPASM_domain-containing"/>
    <property type="match status" value="1"/>
</dbReference>
<reference evidence="14" key="1">
    <citation type="submission" date="2017-12" db="EMBL/GenBank/DDBJ databases">
        <authorList>
            <consortium name="SysMetEx"/>
        </authorList>
    </citation>
    <scope>NUCLEOTIDE SEQUENCE</scope>
    <source>
        <strain evidence="14">Pb_238</strain>
    </source>
</reference>
<dbReference type="Gene3D" id="3.20.20.70">
    <property type="entry name" value="Aldolase class I"/>
    <property type="match status" value="1"/>
</dbReference>
<keyword evidence="11 14" id="KW-0456">Lyase</keyword>
<comment type="catalytic activity">
    <reaction evidence="12">
        <text>GTP + AH2 + S-adenosyl-L-methionine = (8S)-3',8-cyclo-7,8-dihydroguanosine 5'-triphosphate + 5'-deoxyadenosine + L-methionine + A + H(+)</text>
        <dbReference type="Rhea" id="RHEA:49576"/>
        <dbReference type="ChEBI" id="CHEBI:13193"/>
        <dbReference type="ChEBI" id="CHEBI:15378"/>
        <dbReference type="ChEBI" id="CHEBI:17319"/>
        <dbReference type="ChEBI" id="CHEBI:17499"/>
        <dbReference type="ChEBI" id="CHEBI:37565"/>
        <dbReference type="ChEBI" id="CHEBI:57844"/>
        <dbReference type="ChEBI" id="CHEBI:59789"/>
        <dbReference type="ChEBI" id="CHEBI:131766"/>
        <dbReference type="EC" id="4.1.99.22"/>
    </reaction>
</comment>
<dbReference type="SFLD" id="SFLDG01067">
    <property type="entry name" value="SPASM/twitch_domain_containing"/>
    <property type="match status" value="1"/>
</dbReference>
<evidence type="ECO:0000259" key="13">
    <source>
        <dbReference type="PROSITE" id="PS51918"/>
    </source>
</evidence>
<evidence type="ECO:0000256" key="2">
    <source>
        <dbReference type="ARBA" id="ARBA00012167"/>
    </source>
</evidence>
<dbReference type="GO" id="GO:0051539">
    <property type="term" value="F:4 iron, 4 sulfur cluster binding"/>
    <property type="evidence" value="ECO:0007669"/>
    <property type="project" value="UniProtKB-KW"/>
</dbReference>
<dbReference type="InterPro" id="IPR007197">
    <property type="entry name" value="rSAM"/>
</dbReference>
<dbReference type="GO" id="GO:0061799">
    <property type="term" value="F:cyclic pyranopterin monophosphate synthase activity"/>
    <property type="evidence" value="ECO:0007669"/>
    <property type="project" value="TreeGrafter"/>
</dbReference>
<gene>
    <name evidence="14" type="primary">moaA</name>
    <name evidence="14" type="ORF">LFTS_01198</name>
</gene>
<dbReference type="SFLD" id="SFLDS00029">
    <property type="entry name" value="Radical_SAM"/>
    <property type="match status" value="1"/>
</dbReference>
<dbReference type="CDD" id="cd21117">
    <property type="entry name" value="Twitch_MoaA"/>
    <property type="match status" value="1"/>
</dbReference>
<dbReference type="PROSITE" id="PS01305">
    <property type="entry name" value="MOAA_NIFB_PQQE"/>
    <property type="match status" value="1"/>
</dbReference>
<dbReference type="GO" id="GO:0061798">
    <property type="term" value="F:GTP 3',8'-cyclase activity"/>
    <property type="evidence" value="ECO:0007669"/>
    <property type="project" value="UniProtKB-EC"/>
</dbReference>
<dbReference type="GO" id="GO:0006777">
    <property type="term" value="P:Mo-molybdopterin cofactor biosynthetic process"/>
    <property type="evidence" value="ECO:0007669"/>
    <property type="project" value="UniProtKB-KW"/>
</dbReference>
<dbReference type="InterPro" id="IPR010505">
    <property type="entry name" value="MoaA_twitch"/>
</dbReference>
<dbReference type="SUPFAM" id="SSF102114">
    <property type="entry name" value="Radical SAM enzymes"/>
    <property type="match status" value="1"/>
</dbReference>
<keyword evidence="7" id="KW-0408">Iron</keyword>
<dbReference type="SFLD" id="SFLDG01383">
    <property type="entry name" value="cyclic_pyranopterin_phosphate"/>
    <property type="match status" value="1"/>
</dbReference>
<evidence type="ECO:0000256" key="4">
    <source>
        <dbReference type="ARBA" id="ARBA00022691"/>
    </source>
</evidence>
<dbReference type="InterPro" id="IPR058240">
    <property type="entry name" value="rSAM_sf"/>
</dbReference>
<dbReference type="EMBL" id="LT966316">
    <property type="protein sequence ID" value="SOU92571.1"/>
    <property type="molecule type" value="Genomic_DNA"/>
</dbReference>
<evidence type="ECO:0000256" key="10">
    <source>
        <dbReference type="ARBA" id="ARBA00023150"/>
    </source>
</evidence>
<keyword evidence="5" id="KW-0479">Metal-binding</keyword>
<dbReference type="Pfam" id="PF06463">
    <property type="entry name" value="Mob_synth_C"/>
    <property type="match status" value="1"/>
</dbReference>
<dbReference type="InterPro" id="IPR006638">
    <property type="entry name" value="Elp3/MiaA/NifB-like_rSAM"/>
</dbReference>
<evidence type="ECO:0000313" key="14">
    <source>
        <dbReference type="EMBL" id="SOU92571.1"/>
    </source>
</evidence>
<dbReference type="GO" id="GO:0005525">
    <property type="term" value="F:GTP binding"/>
    <property type="evidence" value="ECO:0007669"/>
    <property type="project" value="UniProtKB-KW"/>
</dbReference>
<dbReference type="PROSITE" id="PS51918">
    <property type="entry name" value="RADICAL_SAM"/>
    <property type="match status" value="1"/>
</dbReference>
<keyword evidence="3" id="KW-0004">4Fe-4S</keyword>
<evidence type="ECO:0000256" key="11">
    <source>
        <dbReference type="ARBA" id="ARBA00023239"/>
    </source>
</evidence>
<evidence type="ECO:0000256" key="6">
    <source>
        <dbReference type="ARBA" id="ARBA00022741"/>
    </source>
</evidence>
<comment type="cofactor">
    <cofactor evidence="1">
        <name>[4Fe-4S] cluster</name>
        <dbReference type="ChEBI" id="CHEBI:49883"/>
    </cofactor>
</comment>
<sequence>MPQQNRKTVPDMDDFHPLYLRLSVTERCNLRCAYCRPQTGEKGMMRGSTLSDAEILGLLDLVGSALPIDKLRITGGDPLLRPRLPVLVKKIKRRFPSTLLVATTNGLLLGRQAEELRSAGLDSLNVSLDTLDPRVFARLCGIDGLQSVLQGLKSARRAGFGKIRINTVLLRSANGGTLHDLFRFAGNEDFELRLIELMPIGVAAEIFDQEFFSAGEALEMLSLRFGVPRSLGLSGTAERYLFPNGQVLGLIRTQSAPFCASCNRLRLDSRGWLYPCLHDYEGIDLFALWRSGRPEEAISEIRRAHGTPGVKRPIKDWTSRPMIRIGG</sequence>
<keyword evidence="8" id="KW-0411">Iron-sulfur</keyword>
<evidence type="ECO:0000256" key="5">
    <source>
        <dbReference type="ARBA" id="ARBA00022723"/>
    </source>
</evidence>
<evidence type="ECO:0000256" key="1">
    <source>
        <dbReference type="ARBA" id="ARBA00001966"/>
    </source>
</evidence>
<dbReference type="PANTHER" id="PTHR22960">
    <property type="entry name" value="MOLYBDOPTERIN COFACTOR SYNTHESIS PROTEIN A"/>
    <property type="match status" value="1"/>
</dbReference>
<dbReference type="Pfam" id="PF04055">
    <property type="entry name" value="Radical_SAM"/>
    <property type="match status" value="1"/>
</dbReference>
<evidence type="ECO:0000256" key="12">
    <source>
        <dbReference type="ARBA" id="ARBA00048697"/>
    </source>
</evidence>
<keyword evidence="4" id="KW-0949">S-adenosyl-L-methionine</keyword>
<name>A0A2I2MFT5_9BACT</name>
<organism evidence="14">
    <name type="scientific">Leptospirillum ferriphilum</name>
    <dbReference type="NCBI Taxonomy" id="178606"/>
    <lineage>
        <taxon>Bacteria</taxon>
        <taxon>Pseudomonadati</taxon>
        <taxon>Nitrospirota</taxon>
        <taxon>Nitrospiria</taxon>
        <taxon>Nitrospirales</taxon>
        <taxon>Nitrospiraceae</taxon>
        <taxon>Leptospirillum</taxon>
    </lineage>
</organism>
<dbReference type="CDD" id="cd01335">
    <property type="entry name" value="Radical_SAM"/>
    <property type="match status" value="1"/>
</dbReference>
<dbReference type="PANTHER" id="PTHR22960:SF0">
    <property type="entry name" value="MOLYBDENUM COFACTOR BIOSYNTHESIS PROTEIN 1"/>
    <property type="match status" value="1"/>
</dbReference>
<dbReference type="RefSeq" id="WP_180271608.1">
    <property type="nucleotide sequence ID" value="NZ_OBMB01000001.1"/>
</dbReference>